<comment type="caution">
    <text evidence="6">The sequence shown here is derived from an EMBL/GenBank/DDBJ whole genome shotgun (WGS) entry which is preliminary data.</text>
</comment>
<evidence type="ECO:0000259" key="2">
    <source>
        <dbReference type="Pfam" id="PF01968"/>
    </source>
</evidence>
<keyword evidence="7" id="KW-1185">Reference proteome</keyword>
<feature type="domain" description="Hydantoinase A/oxoprolinase" evidence="2">
    <location>
        <begin position="229"/>
        <end position="419"/>
    </location>
</feature>
<dbReference type="Pfam" id="PF01968">
    <property type="entry name" value="Hydantoinase_A"/>
    <property type="match status" value="1"/>
</dbReference>
<feature type="domain" description="S-Me-THD N-terminal" evidence="4">
    <location>
        <begin position="478"/>
        <end position="571"/>
    </location>
</feature>
<evidence type="ECO:0000259" key="5">
    <source>
        <dbReference type="Pfam" id="PF20906"/>
    </source>
</evidence>
<dbReference type="AlphaFoldDB" id="A0A2P6TQV8"/>
<dbReference type="Gene3D" id="3.40.1610.10">
    <property type="entry name" value="CV3147-like domain"/>
    <property type="match status" value="1"/>
</dbReference>
<dbReference type="Pfam" id="PF05378">
    <property type="entry name" value="Hydant_A_N"/>
    <property type="match status" value="1"/>
</dbReference>
<dbReference type="Pfam" id="PF20906">
    <property type="entry name" value="S-Me-THD_C"/>
    <property type="match status" value="1"/>
</dbReference>
<feature type="region of interest" description="Disordered" evidence="1">
    <location>
        <begin position="855"/>
        <end position="877"/>
    </location>
</feature>
<dbReference type="EMBL" id="LHPG02000008">
    <property type="protein sequence ID" value="PRW56447.1"/>
    <property type="molecule type" value="Genomic_DNA"/>
</dbReference>
<dbReference type="InterPro" id="IPR024071">
    <property type="entry name" value="S-Me-THD_C_sf"/>
</dbReference>
<dbReference type="InterPro" id="IPR008040">
    <property type="entry name" value="Hydant_A_N"/>
</dbReference>
<dbReference type="PANTHER" id="PTHR11365:SF10">
    <property type="entry name" value="HYDANTOINASE_OXOPROLINASE"/>
    <property type="match status" value="1"/>
</dbReference>
<dbReference type="InterPro" id="IPR010318">
    <property type="entry name" value="S-Me-THD_N"/>
</dbReference>
<evidence type="ECO:0000259" key="4">
    <source>
        <dbReference type="Pfam" id="PF06032"/>
    </source>
</evidence>
<evidence type="ECO:0000259" key="3">
    <source>
        <dbReference type="Pfam" id="PF05378"/>
    </source>
</evidence>
<sequence>MSLRIGIDCGGTNTDAVVLDASDRVLGWAKRTTTEPDVLAGVQQAVTAALRGAGRGPEEVAAVMLGTTQFVNACVQLRGLSPVAVVRLCGPATHSLPPFCDMPPALRQAVGGAYFLADGGLEFDGCSEIAPLHERQLRGIARRILAAGIRCVVVAGVFAPVQAAQEQRAAAILLDEAAVAAAEAAAGLQGGGGGKADDAAAAGPAGGISEPALLVCLSHEIGQLGLLERENAAILNAALLPLARRVVPACEAALSAAGIAAPLLFCSNDGTLLPAAAALKLPVATFQSGPVNSLRGAALLTGLKHAAVIDIGGTTTDVGLLVGGLPRPAPRVTLLAGAPTNFQMPDVLSIGLGGGSLLRFPAAPAAGTLNQAAGMQEDLSVRCSVGPDSVGAALEQQALCFGGPTATASDAAALLGRMQLGSRQAVAAGLSGEQAQAAWEQMQRLFEGALDRAKTEAGDLPVIVVGGGAPLCGDGLAALGAGILGCGGGGSPSKALLKAVMELQRTEPGGMRVVSLSSLSNDALVADCGYMGAPTVSLEKLDSTHTAEAAVQASLDAYGAELAASAASAAGPSSTAGAAGPSGPSSGAGGSAPSPAAAPPPNLTALLSFEMGGGNGLEPLVVGAGSRMGLPVVDADLMGRAFPEMQMTTAAIYGAPILPTALADEKGNAVVVHRAASPAWLERLLRPVCTEMGCSAGCSDCPLTGQQLKRVAVPRSLSLAWHLGSAVAQAQHAKRDAAEAIADAGGGRVLFRGKVIDVQRSTTAGFARGTLLLERGSGGSNRGAGDFSSSASGRSGGSRSSGGDGGGSAVVSSPKQRLRIHFQNENLVAEELGADEAQAGQAGGQWATAHHPAALPAAATAEASSSRDGSSGGGSSGARVLATVPDLICCIEEDTGQPIATEEMRYGLRAAVVGLPAHPLLTTTQALAVVGPAAFGHGEVAYVPLGRYAEPSSIPR</sequence>
<dbReference type="InterPro" id="IPR048350">
    <property type="entry name" value="S-Me-THD-like_C"/>
</dbReference>
<evidence type="ECO:0000313" key="7">
    <source>
        <dbReference type="Proteomes" id="UP000239899"/>
    </source>
</evidence>
<dbReference type="InterPro" id="IPR002821">
    <property type="entry name" value="Hydantoinase_A"/>
</dbReference>
<feature type="compositionally biased region" description="Low complexity" evidence="1">
    <location>
        <begin position="855"/>
        <end position="869"/>
    </location>
</feature>
<feature type="domain" description="S-Me-THD N-terminal" evidence="4">
    <location>
        <begin position="603"/>
        <end position="673"/>
    </location>
</feature>
<feature type="region of interest" description="Disordered" evidence="1">
    <location>
        <begin position="775"/>
        <end position="816"/>
    </location>
</feature>
<accession>A0A2P6TQV8</accession>
<proteinExistence type="predicted"/>
<feature type="compositionally biased region" description="Low complexity" evidence="1">
    <location>
        <begin position="570"/>
        <end position="595"/>
    </location>
</feature>
<organism evidence="6 7">
    <name type="scientific">Chlorella sorokiniana</name>
    <name type="common">Freshwater green alga</name>
    <dbReference type="NCBI Taxonomy" id="3076"/>
    <lineage>
        <taxon>Eukaryota</taxon>
        <taxon>Viridiplantae</taxon>
        <taxon>Chlorophyta</taxon>
        <taxon>core chlorophytes</taxon>
        <taxon>Trebouxiophyceae</taxon>
        <taxon>Chlorellales</taxon>
        <taxon>Chlorellaceae</taxon>
        <taxon>Chlorella clade</taxon>
        <taxon>Chlorella</taxon>
    </lineage>
</organism>
<protein>
    <submittedName>
        <fullName evidence="6">Hydantoinase subunit beta</fullName>
    </submittedName>
</protein>
<feature type="compositionally biased region" description="Gly residues" evidence="1">
    <location>
        <begin position="794"/>
        <end position="808"/>
    </location>
</feature>
<dbReference type="Proteomes" id="UP000239899">
    <property type="component" value="Unassembled WGS sequence"/>
</dbReference>
<dbReference type="SUPFAM" id="SSF160991">
    <property type="entry name" value="CV3147-like"/>
    <property type="match status" value="1"/>
</dbReference>
<evidence type="ECO:0000256" key="1">
    <source>
        <dbReference type="SAM" id="MobiDB-lite"/>
    </source>
</evidence>
<dbReference type="STRING" id="3076.A0A2P6TQV8"/>
<dbReference type="InterPro" id="IPR045079">
    <property type="entry name" value="Oxoprolinase-like"/>
</dbReference>
<dbReference type="InterPro" id="IPR027479">
    <property type="entry name" value="S-Me-THD_N_sf"/>
</dbReference>
<dbReference type="PANTHER" id="PTHR11365">
    <property type="entry name" value="5-OXOPROLINASE RELATED"/>
    <property type="match status" value="1"/>
</dbReference>
<gene>
    <name evidence="6" type="ORF">C2E21_4535</name>
</gene>
<dbReference type="GO" id="GO:0016787">
    <property type="term" value="F:hydrolase activity"/>
    <property type="evidence" value="ECO:0007669"/>
    <property type="project" value="InterPro"/>
</dbReference>
<reference evidence="6 7" key="1">
    <citation type="journal article" date="2018" name="Plant J.">
        <title>Genome sequences of Chlorella sorokiniana UTEX 1602 and Micractinium conductrix SAG 241.80: implications to maltose excretion by a green alga.</title>
        <authorList>
            <person name="Arriola M.B."/>
            <person name="Velmurugan N."/>
            <person name="Zhang Y."/>
            <person name="Plunkett M.H."/>
            <person name="Hondzo H."/>
            <person name="Barney B.M."/>
        </authorList>
    </citation>
    <scope>NUCLEOTIDE SEQUENCE [LARGE SCALE GENOMIC DNA]</scope>
    <source>
        <strain evidence="7">UTEX 1602</strain>
    </source>
</reference>
<evidence type="ECO:0000313" key="6">
    <source>
        <dbReference type="EMBL" id="PRW56447.1"/>
    </source>
</evidence>
<feature type="domain" description="Hydantoinase/oxoprolinase N-terminal" evidence="3">
    <location>
        <begin position="4"/>
        <end position="175"/>
    </location>
</feature>
<dbReference type="OrthoDB" id="511137at2759"/>
<dbReference type="SUPFAM" id="SSF53067">
    <property type="entry name" value="Actin-like ATPase domain"/>
    <property type="match status" value="1"/>
</dbReference>
<feature type="compositionally biased region" description="Low complexity" evidence="1">
    <location>
        <begin position="783"/>
        <end position="793"/>
    </location>
</feature>
<dbReference type="Gene3D" id="2.40.390.10">
    <property type="entry name" value="CV3147-like"/>
    <property type="match status" value="2"/>
</dbReference>
<dbReference type="InterPro" id="IPR043129">
    <property type="entry name" value="ATPase_NBD"/>
</dbReference>
<feature type="region of interest" description="Disordered" evidence="1">
    <location>
        <begin position="570"/>
        <end position="599"/>
    </location>
</feature>
<feature type="domain" description="S-Me-THD-like C-terminal" evidence="5">
    <location>
        <begin position="677"/>
        <end position="945"/>
    </location>
</feature>
<name>A0A2P6TQV8_CHLSO</name>
<dbReference type="Gene3D" id="3.30.420.40">
    <property type="match status" value="1"/>
</dbReference>
<dbReference type="Pfam" id="PF06032">
    <property type="entry name" value="S-Me-THD_N"/>
    <property type="match status" value="2"/>
</dbReference>